<dbReference type="AlphaFoldDB" id="A0A8E1QVT8"/>
<feature type="compositionally biased region" description="Acidic residues" evidence="1">
    <location>
        <begin position="300"/>
        <end position="310"/>
    </location>
</feature>
<feature type="region of interest" description="Disordered" evidence="1">
    <location>
        <begin position="287"/>
        <end position="319"/>
    </location>
</feature>
<sequence length="473" mass="52056">MKNKTFKLMLLMVAAMLLFSCEKYNEDADFGVKEANSTLIIRTRVMAVSETDESKISYPVNIYVFSGDVCIETAKIESEETPISLRLPEGSYDVYAIAGADAETYNLPTKENAAKEYLIKLNDGKTHTDLMAAKNNVTLAYGEENTLTLSLERKVMLIENVSIKNVPSNVIAVNVTISPLYENLLLNGNYEGTDGSQTIDLIKGSDGNTWENNYNAYLLEASGQATIKVSLKTEKNTKSYSYTSTDELKANYKINITGTYNENGITLNGTITGATWQGVKNINFNFDETGSSTGENTGSETEEGKDEGDTGETTTGNAPEVGTLYKNCYVLKSENVGNGIKVTLMSTTFEQGLVFTDNDQSSINEAINVKLKDMAAASDGLESFRIPTLEDLKYVKNNLEAINADLEKLGKTLFFTGTGTLYSYYFLDNDGSIKAYWPSRDEPDSQIPCISTDIKSKRNSIILRGFTTITFIE</sequence>
<feature type="signal peptide" evidence="2">
    <location>
        <begin position="1"/>
        <end position="25"/>
    </location>
</feature>
<evidence type="ECO:0000256" key="2">
    <source>
        <dbReference type="SAM" id="SignalP"/>
    </source>
</evidence>
<feature type="chain" id="PRO_5034262591" description="Lipoprotein" evidence="2">
    <location>
        <begin position="26"/>
        <end position="473"/>
    </location>
</feature>
<protein>
    <recommendedName>
        <fullName evidence="5">Lipoprotein</fullName>
    </recommendedName>
</protein>
<evidence type="ECO:0000313" key="3">
    <source>
        <dbReference type="EMBL" id="KOO67560.1"/>
    </source>
</evidence>
<evidence type="ECO:0000313" key="4">
    <source>
        <dbReference type="Proteomes" id="UP000036951"/>
    </source>
</evidence>
<keyword evidence="4" id="KW-1185">Reference proteome</keyword>
<keyword evidence="2" id="KW-0732">Signal</keyword>
<reference evidence="3 4" key="1">
    <citation type="submission" date="2015-06" db="EMBL/GenBank/DDBJ databases">
        <title>Prevotella sp. 109, sp. nov., a novel member of the family Prevotellaceae isolated from human faeces.</title>
        <authorList>
            <person name="Shkoporov A.N."/>
            <person name="Chaplin A.V."/>
            <person name="Kafarskaia L.I."/>
            <person name="Efimov B.A."/>
        </authorList>
    </citation>
    <scope>NUCLEOTIDE SEQUENCE [LARGE SCALE GENOMIC DNA]</scope>
    <source>
        <strain evidence="3 4">109</strain>
    </source>
</reference>
<evidence type="ECO:0000256" key="1">
    <source>
        <dbReference type="SAM" id="MobiDB-lite"/>
    </source>
</evidence>
<dbReference type="PROSITE" id="PS51257">
    <property type="entry name" value="PROKAR_LIPOPROTEIN"/>
    <property type="match status" value="1"/>
</dbReference>
<feature type="compositionally biased region" description="Low complexity" evidence="1">
    <location>
        <begin position="288"/>
        <end position="299"/>
    </location>
</feature>
<dbReference type="EMBL" id="LFQU01000035">
    <property type="protein sequence ID" value="KOO67560.1"/>
    <property type="molecule type" value="Genomic_DNA"/>
</dbReference>
<evidence type="ECO:0008006" key="5">
    <source>
        <dbReference type="Google" id="ProtNLM"/>
    </source>
</evidence>
<comment type="caution">
    <text evidence="3">The sequence shown here is derived from an EMBL/GenBank/DDBJ whole genome shotgun (WGS) entry which is preliminary data.</text>
</comment>
<accession>A0A8E1QVT8</accession>
<dbReference type="RefSeq" id="WP_053399081.1">
    <property type="nucleotide sequence ID" value="NZ_LFQU01000035.1"/>
</dbReference>
<dbReference type="Proteomes" id="UP000036951">
    <property type="component" value="Unassembled WGS sequence"/>
</dbReference>
<organism evidence="3 4">
    <name type="scientific">Xylanibacter rarus</name>
    <dbReference type="NCBI Taxonomy" id="1676614"/>
    <lineage>
        <taxon>Bacteria</taxon>
        <taxon>Pseudomonadati</taxon>
        <taxon>Bacteroidota</taxon>
        <taxon>Bacteroidia</taxon>
        <taxon>Bacteroidales</taxon>
        <taxon>Prevotellaceae</taxon>
        <taxon>Xylanibacter</taxon>
    </lineage>
</organism>
<gene>
    <name evidence="3" type="ORF">ACU52_12900</name>
</gene>
<proteinExistence type="predicted"/>
<name>A0A8E1QVT8_9BACT</name>
<dbReference type="OrthoDB" id="1083250at2"/>